<reference evidence="1" key="1">
    <citation type="journal article" date="2014" name="Front. Microbiol.">
        <title>High frequency of phylogenetically diverse reductive dehalogenase-homologous genes in deep subseafloor sedimentary metagenomes.</title>
        <authorList>
            <person name="Kawai M."/>
            <person name="Futagami T."/>
            <person name="Toyoda A."/>
            <person name="Takaki Y."/>
            <person name="Nishi S."/>
            <person name="Hori S."/>
            <person name="Arai W."/>
            <person name="Tsubouchi T."/>
            <person name="Morono Y."/>
            <person name="Uchiyama I."/>
            <person name="Ito T."/>
            <person name="Fujiyama A."/>
            <person name="Inagaki F."/>
            <person name="Takami H."/>
        </authorList>
    </citation>
    <scope>NUCLEOTIDE SEQUENCE</scope>
    <source>
        <strain evidence="1">Expedition CK06-06</strain>
    </source>
</reference>
<dbReference type="AlphaFoldDB" id="X1SQV6"/>
<comment type="caution">
    <text evidence="1">The sequence shown here is derived from an EMBL/GenBank/DDBJ whole genome shotgun (WGS) entry which is preliminary data.</text>
</comment>
<evidence type="ECO:0008006" key="2">
    <source>
        <dbReference type="Google" id="ProtNLM"/>
    </source>
</evidence>
<dbReference type="EMBL" id="BARW01005303">
    <property type="protein sequence ID" value="GAI77740.1"/>
    <property type="molecule type" value="Genomic_DNA"/>
</dbReference>
<proteinExistence type="predicted"/>
<evidence type="ECO:0000313" key="1">
    <source>
        <dbReference type="EMBL" id="GAI77740.1"/>
    </source>
</evidence>
<protein>
    <recommendedName>
        <fullName evidence="2">Secretion system C-terminal sorting domain-containing protein</fullName>
    </recommendedName>
</protein>
<accession>X1SQV6</accession>
<sequence length="244" mass="27532">PHIAFHRIRGDTDTIKIGYYDDTLNTWNFSPAICYPYGGYPISLVLDSQDYPCIAHGWGAAVAYSWWDGLSWYTESTGTTMGWIGIRIVLDLDNLVNPHIAYLPDPMVAHPCYSYKQNGIWYNCGWIEPDSSTLTVDADISFALDNNDRPHVCYPAADIYFKYAKGTFTGIEENNVTSQLNIAFICLPNITKTDVKIMYVLLERTKISLSLYDNLGRLVKNIYAGERAAGTYFQKVSLKDFPCG</sequence>
<feature type="non-terminal residue" evidence="1">
    <location>
        <position position="1"/>
    </location>
</feature>
<name>X1SQV6_9ZZZZ</name>
<feature type="non-terminal residue" evidence="1">
    <location>
        <position position="244"/>
    </location>
</feature>
<organism evidence="1">
    <name type="scientific">marine sediment metagenome</name>
    <dbReference type="NCBI Taxonomy" id="412755"/>
    <lineage>
        <taxon>unclassified sequences</taxon>
        <taxon>metagenomes</taxon>
        <taxon>ecological metagenomes</taxon>
    </lineage>
</organism>
<gene>
    <name evidence="1" type="ORF">S12H4_11661</name>
</gene>